<dbReference type="PANTHER" id="PTHR10039:SF17">
    <property type="entry name" value="FUNGAL STAND N-TERMINAL GOODBYE DOMAIN-CONTAINING PROTEIN-RELATED"/>
    <property type="match status" value="1"/>
</dbReference>
<dbReference type="InterPro" id="IPR027417">
    <property type="entry name" value="P-loop_NTPase"/>
</dbReference>
<dbReference type="Proteomes" id="UP000467700">
    <property type="component" value="Unassembled WGS sequence"/>
</dbReference>
<protein>
    <recommendedName>
        <fullName evidence="2">Nephrocystin 3-like N-terminal domain-containing protein</fullName>
    </recommendedName>
</protein>
<keyword evidence="4" id="KW-1185">Reference proteome</keyword>
<gene>
    <name evidence="3" type="ORF">AAE3_LOCUS6819</name>
</gene>
<proteinExistence type="predicted"/>
<dbReference type="Pfam" id="PF24883">
    <property type="entry name" value="NPHP3_N"/>
    <property type="match status" value="1"/>
</dbReference>
<accession>A0A8S0WKC6</accession>
<feature type="domain" description="Nephrocystin 3-like N-terminal" evidence="2">
    <location>
        <begin position="71"/>
        <end position="217"/>
    </location>
</feature>
<name>A0A8S0WKC6_CYCAE</name>
<dbReference type="Gene3D" id="3.40.50.300">
    <property type="entry name" value="P-loop containing nucleotide triphosphate hydrolases"/>
    <property type="match status" value="1"/>
</dbReference>
<evidence type="ECO:0000259" key="2">
    <source>
        <dbReference type="Pfam" id="PF24883"/>
    </source>
</evidence>
<evidence type="ECO:0000313" key="3">
    <source>
        <dbReference type="EMBL" id="CAA7264517.1"/>
    </source>
</evidence>
<keyword evidence="1" id="KW-0677">Repeat</keyword>
<dbReference type="EMBL" id="CACVBS010000045">
    <property type="protein sequence ID" value="CAA7264517.1"/>
    <property type="molecule type" value="Genomic_DNA"/>
</dbReference>
<organism evidence="3 4">
    <name type="scientific">Cyclocybe aegerita</name>
    <name type="common">Black poplar mushroom</name>
    <name type="synonym">Agrocybe aegerita</name>
    <dbReference type="NCBI Taxonomy" id="1973307"/>
    <lineage>
        <taxon>Eukaryota</taxon>
        <taxon>Fungi</taxon>
        <taxon>Dikarya</taxon>
        <taxon>Basidiomycota</taxon>
        <taxon>Agaricomycotina</taxon>
        <taxon>Agaricomycetes</taxon>
        <taxon>Agaricomycetidae</taxon>
        <taxon>Agaricales</taxon>
        <taxon>Agaricineae</taxon>
        <taxon>Bolbitiaceae</taxon>
        <taxon>Cyclocybe</taxon>
    </lineage>
</organism>
<dbReference type="PANTHER" id="PTHR10039">
    <property type="entry name" value="AMELOGENIN"/>
    <property type="match status" value="1"/>
</dbReference>
<evidence type="ECO:0000313" key="4">
    <source>
        <dbReference type="Proteomes" id="UP000467700"/>
    </source>
</evidence>
<evidence type="ECO:0000256" key="1">
    <source>
        <dbReference type="ARBA" id="ARBA00022737"/>
    </source>
</evidence>
<comment type="caution">
    <text evidence="3">The sequence shown here is derived from an EMBL/GenBank/DDBJ whole genome shotgun (WGS) entry which is preliminary data.</text>
</comment>
<dbReference type="InterPro" id="IPR056884">
    <property type="entry name" value="NPHP3-like_N"/>
</dbReference>
<sequence>MPAGQADVTLFEGSSNVSISHSTFNVETAPSQRAGFKGWEKVLSPSAFHNSGERYEPPRCHPRTRKTILEKIMAWIRGEINTEAFVFWLNGSVGVGKSAIGQTIAEICEEGLLLATFFFGRSDPTRNNEKSFITTLAYQIGLNVSRARHHIEQVFDHDPVIHMRSLEMQMKKLVTEPLRRATAEQTNIPPLVVVDGLDECIDPSMRCKILDIIHHSSYSLAATGPCLIFLVGSRSEHEISLKFDSIPLRDITTHHTLGDTADANEDILYFLEDKFQEVKETHLLKHSIPSYGQVRRMSIGSYGQHLASSSMPTS</sequence>
<reference evidence="3 4" key="1">
    <citation type="submission" date="2020-01" db="EMBL/GenBank/DDBJ databases">
        <authorList>
            <person name="Gupta K D."/>
        </authorList>
    </citation>
    <scope>NUCLEOTIDE SEQUENCE [LARGE SCALE GENOMIC DNA]</scope>
</reference>
<dbReference type="AlphaFoldDB" id="A0A8S0WKC6"/>
<dbReference type="OrthoDB" id="5967843at2759"/>